<dbReference type="Proteomes" id="UP000281647">
    <property type="component" value="Unassembled WGS sequence"/>
</dbReference>
<sequence length="165" mass="18663">MDKVIIALFAFLGGAVFQNYRAARSEEGALINEHIKDIEKFSDAAQSYWLKTPKDEEEEAASAARVRVAHAGTTFLYEDISRICAARCDRYQKGMKALYHSATGGAFESAKRNMDAERAMATADCAAKLIHTLRVSRSDLLSIRHMARVIKWWFQELWRNHGPKP</sequence>
<comment type="caution">
    <text evidence="1">The sequence shown here is derived from an EMBL/GenBank/DDBJ whole genome shotgun (WGS) entry which is preliminary data.</text>
</comment>
<dbReference type="OrthoDB" id="9999955at2"/>
<dbReference type="RefSeq" id="WP_128628290.1">
    <property type="nucleotide sequence ID" value="NZ_RKST01000027.1"/>
</dbReference>
<evidence type="ECO:0000313" key="1">
    <source>
        <dbReference type="EMBL" id="RUM95938.1"/>
    </source>
</evidence>
<dbReference type="EMBL" id="RKST01000027">
    <property type="protein sequence ID" value="RUM95938.1"/>
    <property type="molecule type" value="Genomic_DNA"/>
</dbReference>
<protein>
    <submittedName>
        <fullName evidence="1">Uncharacterized protein</fullName>
    </submittedName>
</protein>
<reference evidence="1 2" key="1">
    <citation type="submission" date="2018-11" db="EMBL/GenBank/DDBJ databases">
        <title>Pseudaminobacter arsenicus sp. nov., an arsenic-resistant bacterium isolated from arsenic-rich aquifers.</title>
        <authorList>
            <person name="Mu Y."/>
        </authorList>
    </citation>
    <scope>NUCLEOTIDE SEQUENCE [LARGE SCALE GENOMIC DNA]</scope>
    <source>
        <strain evidence="1 2">CB3</strain>
    </source>
</reference>
<dbReference type="AlphaFoldDB" id="A0A432V1H3"/>
<evidence type="ECO:0000313" key="2">
    <source>
        <dbReference type="Proteomes" id="UP000281647"/>
    </source>
</evidence>
<name>A0A432V1H3_9HYPH</name>
<proteinExistence type="predicted"/>
<accession>A0A432V1H3</accession>
<gene>
    <name evidence="1" type="ORF">EET67_20680</name>
</gene>
<keyword evidence="2" id="KW-1185">Reference proteome</keyword>
<organism evidence="1 2">
    <name type="scientific">Borborobacter arsenicus</name>
    <dbReference type="NCBI Taxonomy" id="1851146"/>
    <lineage>
        <taxon>Bacteria</taxon>
        <taxon>Pseudomonadati</taxon>
        <taxon>Pseudomonadota</taxon>
        <taxon>Alphaproteobacteria</taxon>
        <taxon>Hyphomicrobiales</taxon>
        <taxon>Phyllobacteriaceae</taxon>
        <taxon>Borborobacter</taxon>
    </lineage>
</organism>